<keyword evidence="2" id="KW-0812">Transmembrane</keyword>
<keyword evidence="2" id="KW-1133">Transmembrane helix</keyword>
<dbReference type="EMBL" id="JAUOPG010000007">
    <property type="protein sequence ID" value="MDO6454237.1"/>
    <property type="molecule type" value="Genomic_DNA"/>
</dbReference>
<evidence type="ECO:0000256" key="2">
    <source>
        <dbReference type="SAM" id="Phobius"/>
    </source>
</evidence>
<accession>A0AAW7XMJ8</accession>
<feature type="region of interest" description="Disordered" evidence="1">
    <location>
        <begin position="102"/>
        <end position="121"/>
    </location>
</feature>
<dbReference type="RefSeq" id="WP_303550766.1">
    <property type="nucleotide sequence ID" value="NZ_JAUOPG010000007.1"/>
</dbReference>
<evidence type="ECO:0000256" key="1">
    <source>
        <dbReference type="SAM" id="MobiDB-lite"/>
    </source>
</evidence>
<evidence type="ECO:0000313" key="4">
    <source>
        <dbReference type="Proteomes" id="UP001169862"/>
    </source>
</evidence>
<dbReference type="AlphaFoldDB" id="A0AAW7XMJ8"/>
<feature type="transmembrane region" description="Helical" evidence="2">
    <location>
        <begin position="34"/>
        <end position="54"/>
    </location>
</feature>
<proteinExistence type="predicted"/>
<organism evidence="3 4">
    <name type="scientific">Neptunomonas phycophila</name>
    <dbReference type="NCBI Taxonomy" id="1572645"/>
    <lineage>
        <taxon>Bacteria</taxon>
        <taxon>Pseudomonadati</taxon>
        <taxon>Pseudomonadota</taxon>
        <taxon>Gammaproteobacteria</taxon>
        <taxon>Oceanospirillales</taxon>
        <taxon>Oceanospirillaceae</taxon>
        <taxon>Neptunomonas</taxon>
    </lineage>
</organism>
<feature type="transmembrane region" description="Helical" evidence="2">
    <location>
        <begin position="66"/>
        <end position="99"/>
    </location>
</feature>
<keyword evidence="2" id="KW-0472">Membrane</keyword>
<name>A0AAW7XMJ8_9GAMM</name>
<protein>
    <submittedName>
        <fullName evidence="3">Uncharacterized protein</fullName>
    </submittedName>
</protein>
<gene>
    <name evidence="3" type="ORF">Q4490_11755</name>
</gene>
<reference evidence="3" key="1">
    <citation type="submission" date="2023-07" db="EMBL/GenBank/DDBJ databases">
        <title>Genome content predicts the carbon catabolic preferences of heterotrophic bacteria.</title>
        <authorList>
            <person name="Gralka M."/>
        </authorList>
    </citation>
    <scope>NUCLEOTIDE SEQUENCE</scope>
    <source>
        <strain evidence="3">I2M16</strain>
    </source>
</reference>
<dbReference type="Proteomes" id="UP001169862">
    <property type="component" value="Unassembled WGS sequence"/>
</dbReference>
<evidence type="ECO:0000313" key="3">
    <source>
        <dbReference type="EMBL" id="MDO6454237.1"/>
    </source>
</evidence>
<comment type="caution">
    <text evidence="3">The sequence shown here is derived from an EMBL/GenBank/DDBJ whole genome shotgun (WGS) entry which is preliminary data.</text>
</comment>
<sequence>MMKKVKPEGFFFIKGLQKAYYWLLNFSQHTQRNLVILISGFSVTLLGLLLVILAEFFFGQSIKQEILALVGVALIVIGLTAAAIGYFCLSVLGLVRYILYKPNKSKPTSTPQPPPSKKDSP</sequence>